<organism evidence="2 3">
    <name type="scientific">Immersiella caudata</name>
    <dbReference type="NCBI Taxonomy" id="314043"/>
    <lineage>
        <taxon>Eukaryota</taxon>
        <taxon>Fungi</taxon>
        <taxon>Dikarya</taxon>
        <taxon>Ascomycota</taxon>
        <taxon>Pezizomycotina</taxon>
        <taxon>Sordariomycetes</taxon>
        <taxon>Sordariomycetidae</taxon>
        <taxon>Sordariales</taxon>
        <taxon>Lasiosphaeriaceae</taxon>
        <taxon>Immersiella</taxon>
    </lineage>
</organism>
<comment type="caution">
    <text evidence="2">The sequence shown here is derived from an EMBL/GenBank/DDBJ whole genome shotgun (WGS) entry which is preliminary data.</text>
</comment>
<feature type="compositionally biased region" description="Polar residues" evidence="1">
    <location>
        <begin position="114"/>
        <end position="126"/>
    </location>
</feature>
<keyword evidence="3" id="KW-1185">Reference proteome</keyword>
<dbReference type="Proteomes" id="UP001175000">
    <property type="component" value="Unassembled WGS sequence"/>
</dbReference>
<proteinExistence type="predicted"/>
<dbReference type="EMBL" id="JAULSU010000002">
    <property type="protein sequence ID" value="KAK0626382.1"/>
    <property type="molecule type" value="Genomic_DNA"/>
</dbReference>
<evidence type="ECO:0000256" key="1">
    <source>
        <dbReference type="SAM" id="MobiDB-lite"/>
    </source>
</evidence>
<evidence type="ECO:0000313" key="2">
    <source>
        <dbReference type="EMBL" id="KAK0626382.1"/>
    </source>
</evidence>
<name>A0AA39X3N8_9PEZI</name>
<evidence type="ECO:0000313" key="3">
    <source>
        <dbReference type="Proteomes" id="UP001175000"/>
    </source>
</evidence>
<reference evidence="2" key="1">
    <citation type="submission" date="2023-06" db="EMBL/GenBank/DDBJ databases">
        <title>Genome-scale phylogeny and comparative genomics of the fungal order Sordariales.</title>
        <authorList>
            <consortium name="Lawrence Berkeley National Laboratory"/>
            <person name="Hensen N."/>
            <person name="Bonometti L."/>
            <person name="Westerberg I."/>
            <person name="Brannstrom I.O."/>
            <person name="Guillou S."/>
            <person name="Cros-Aarteil S."/>
            <person name="Calhoun S."/>
            <person name="Haridas S."/>
            <person name="Kuo A."/>
            <person name="Mondo S."/>
            <person name="Pangilinan J."/>
            <person name="Riley R."/>
            <person name="Labutti K."/>
            <person name="Andreopoulos B."/>
            <person name="Lipzen A."/>
            <person name="Chen C."/>
            <person name="Yanf M."/>
            <person name="Daum C."/>
            <person name="Ng V."/>
            <person name="Clum A."/>
            <person name="Steindorff A."/>
            <person name="Ohm R."/>
            <person name="Martin F."/>
            <person name="Silar P."/>
            <person name="Natvig D."/>
            <person name="Lalanne C."/>
            <person name="Gautier V."/>
            <person name="Ament-Velasquez S.L."/>
            <person name="Kruys A."/>
            <person name="Hutchinson M.I."/>
            <person name="Powell A.J."/>
            <person name="Barry K."/>
            <person name="Miller A.N."/>
            <person name="Grigoriev I.V."/>
            <person name="Debuchy R."/>
            <person name="Gladieux P."/>
            <person name="Thoren M.H."/>
            <person name="Johannesson H."/>
        </authorList>
    </citation>
    <scope>NUCLEOTIDE SEQUENCE</scope>
    <source>
        <strain evidence="2">CBS 606.72</strain>
    </source>
</reference>
<dbReference type="AlphaFoldDB" id="A0AA39X3N8"/>
<feature type="region of interest" description="Disordered" evidence="1">
    <location>
        <begin position="107"/>
        <end position="126"/>
    </location>
</feature>
<protein>
    <submittedName>
        <fullName evidence="2">Uncharacterized protein</fullName>
    </submittedName>
</protein>
<gene>
    <name evidence="2" type="ORF">B0T14DRAFT_101965</name>
</gene>
<accession>A0AA39X3N8</accession>
<sequence>MGCPARGEASSLHSATAPRGGCETVKGFDGLPRYEPCLHGVVPHIQTCSRPGIVEATDPWWVAEEGNRTCSFSSRSALRTVLTRREVDTAGGCGVCAIPYPPLNRSGQREPENLVTTHTPHSASATRNCHTLDAPSCITAPNSLVLTALLWQVGRSQRTTDSSNVPFSAASVSCAPPQPIRLDVAAGPRWCFGVPAPPMGRLRYSSDTQCNQGDGGRQRSTLRRR</sequence>
<feature type="region of interest" description="Disordered" evidence="1">
    <location>
        <begin position="203"/>
        <end position="225"/>
    </location>
</feature>